<feature type="compositionally biased region" description="Low complexity" evidence="1">
    <location>
        <begin position="396"/>
        <end position="406"/>
    </location>
</feature>
<organism evidence="3 4">
    <name type="scientific">Lentinula raphanica</name>
    <dbReference type="NCBI Taxonomy" id="153919"/>
    <lineage>
        <taxon>Eukaryota</taxon>
        <taxon>Fungi</taxon>
        <taxon>Dikarya</taxon>
        <taxon>Basidiomycota</taxon>
        <taxon>Agaricomycotina</taxon>
        <taxon>Agaricomycetes</taxon>
        <taxon>Agaricomycetidae</taxon>
        <taxon>Agaricales</taxon>
        <taxon>Marasmiineae</taxon>
        <taxon>Omphalotaceae</taxon>
        <taxon>Lentinula</taxon>
    </lineage>
</organism>
<dbReference type="AlphaFoldDB" id="A0AA38UL11"/>
<name>A0AA38UL11_9AGAR</name>
<sequence length="590" mass="63569">MSNSHRNPPYERVVEDQTATFKPNTRFKTEGNRPSKSNERLFAGKTPEVPVPIPETGVTISNPSPALPTPVSRTTLSPYSSVPVSITRTTLNLVSSTYPATRTSSVTQQSSSSTISLPSPTAAIHSASATQKLPTTIIALLAVGSAFFLLGIFIVVKACTRPTRRTRPKPSLPILDDAFADDDLYSPAKADSPIFGGKERMPSQNGNGTPAWTWTQYTEAKATQANPPLPDSHASDQSVSALYTMHPISPGETIGPNDFLFPRPPPSQSVPTTLISNTSQFAMPNLLTTAASRFSIARSVSVYPASPAVPVADGKNYTADGHSILKRSSKIGFRRSRTDMTEVNSRLSRDSFAYDGAALKSPQFLAHSQAEAPSAPVGRTRIKSSYYTPGSYPRMSSLPSSTSTKSSKAKNDDMVEFNIQELPPIQRTNSRKDRDTKALTSALGLASPPMETIPLSPVQTLYPDDSLSVVDVKRLPSQKKHSKKPAVAFSPADTSTALGSLMLVDFGTTVSGLAARLGESIEYGSSKKIPLQHDKPPRVPSPPPLPSLAQMGLEHSNPEAYDEYRSPTYSIFGLYGEDRKSRLSMHSKFG</sequence>
<keyword evidence="2" id="KW-0812">Transmembrane</keyword>
<evidence type="ECO:0000256" key="2">
    <source>
        <dbReference type="SAM" id="Phobius"/>
    </source>
</evidence>
<feature type="region of interest" description="Disordered" evidence="1">
    <location>
        <begin position="1"/>
        <end position="74"/>
    </location>
</feature>
<keyword evidence="2" id="KW-0472">Membrane</keyword>
<feature type="transmembrane region" description="Helical" evidence="2">
    <location>
        <begin position="137"/>
        <end position="159"/>
    </location>
</feature>
<keyword evidence="4" id="KW-1185">Reference proteome</keyword>
<evidence type="ECO:0000313" key="3">
    <source>
        <dbReference type="EMBL" id="KAJ3842492.1"/>
    </source>
</evidence>
<proteinExistence type="predicted"/>
<protein>
    <submittedName>
        <fullName evidence="3">Uncharacterized protein</fullName>
    </submittedName>
</protein>
<keyword evidence="2" id="KW-1133">Transmembrane helix</keyword>
<evidence type="ECO:0000256" key="1">
    <source>
        <dbReference type="SAM" id="MobiDB-lite"/>
    </source>
</evidence>
<dbReference type="Proteomes" id="UP001163846">
    <property type="component" value="Unassembled WGS sequence"/>
</dbReference>
<dbReference type="EMBL" id="MU806004">
    <property type="protein sequence ID" value="KAJ3842492.1"/>
    <property type="molecule type" value="Genomic_DNA"/>
</dbReference>
<accession>A0AA38UL11</accession>
<gene>
    <name evidence="3" type="ORF">F5878DRAFT_607603</name>
</gene>
<feature type="region of interest" description="Disordered" evidence="1">
    <location>
        <begin position="526"/>
        <end position="561"/>
    </location>
</feature>
<feature type="compositionally biased region" description="Basic and acidic residues" evidence="1">
    <location>
        <begin position="27"/>
        <end position="39"/>
    </location>
</feature>
<evidence type="ECO:0000313" key="4">
    <source>
        <dbReference type="Proteomes" id="UP001163846"/>
    </source>
</evidence>
<feature type="region of interest" description="Disordered" evidence="1">
    <location>
        <begin position="388"/>
        <end position="412"/>
    </location>
</feature>
<comment type="caution">
    <text evidence="3">The sequence shown here is derived from an EMBL/GenBank/DDBJ whole genome shotgun (WGS) entry which is preliminary data.</text>
</comment>
<reference evidence="3" key="1">
    <citation type="submission" date="2022-08" db="EMBL/GenBank/DDBJ databases">
        <authorList>
            <consortium name="DOE Joint Genome Institute"/>
            <person name="Min B."/>
            <person name="Riley R."/>
            <person name="Sierra-Patev S."/>
            <person name="Naranjo-Ortiz M."/>
            <person name="Looney B."/>
            <person name="Konkel Z."/>
            <person name="Slot J.C."/>
            <person name="Sakamoto Y."/>
            <person name="Steenwyk J.L."/>
            <person name="Rokas A."/>
            <person name="Carro J."/>
            <person name="Camarero S."/>
            <person name="Ferreira P."/>
            <person name="Molpeceres G."/>
            <person name="Ruiz-Duenas F.J."/>
            <person name="Serrano A."/>
            <person name="Henrissat B."/>
            <person name="Drula E."/>
            <person name="Hughes K.W."/>
            <person name="Mata J.L."/>
            <person name="Ishikawa N.K."/>
            <person name="Vargas-Isla R."/>
            <person name="Ushijima S."/>
            <person name="Smith C.A."/>
            <person name="Ahrendt S."/>
            <person name="Andreopoulos W."/>
            <person name="He G."/>
            <person name="Labutti K."/>
            <person name="Lipzen A."/>
            <person name="Ng V."/>
            <person name="Sandor L."/>
            <person name="Barry K."/>
            <person name="Martinez A.T."/>
            <person name="Xiao Y."/>
            <person name="Gibbons J.G."/>
            <person name="Terashima K."/>
            <person name="Hibbett D.S."/>
            <person name="Grigoriev I.V."/>
        </authorList>
    </citation>
    <scope>NUCLEOTIDE SEQUENCE</scope>
    <source>
        <strain evidence="3">TFB9207</strain>
    </source>
</reference>